<organism evidence="1 2">
    <name type="scientific">Heterorhabditis bacteriophora</name>
    <name type="common">Entomopathogenic nematode worm</name>
    <dbReference type="NCBI Taxonomy" id="37862"/>
    <lineage>
        <taxon>Eukaryota</taxon>
        <taxon>Metazoa</taxon>
        <taxon>Ecdysozoa</taxon>
        <taxon>Nematoda</taxon>
        <taxon>Chromadorea</taxon>
        <taxon>Rhabditida</taxon>
        <taxon>Rhabditina</taxon>
        <taxon>Rhabditomorpha</taxon>
        <taxon>Strongyloidea</taxon>
        <taxon>Heterorhabditidae</taxon>
        <taxon>Heterorhabditis</taxon>
    </lineage>
</organism>
<protein>
    <submittedName>
        <fullName evidence="2">Ovule protein</fullName>
    </submittedName>
</protein>
<accession>A0A1I7WGK3</accession>
<sequence>MLITDENTIKLTDLFAASLSESFIGALSFLSSYINRVLPSKLPKRIAWNKNLNVISFNPPSSTVERHELQTSRYDLLRSKKSCECYD</sequence>
<evidence type="ECO:0000313" key="1">
    <source>
        <dbReference type="Proteomes" id="UP000095283"/>
    </source>
</evidence>
<reference evidence="2" key="1">
    <citation type="submission" date="2016-11" db="UniProtKB">
        <authorList>
            <consortium name="WormBaseParasite"/>
        </authorList>
    </citation>
    <scope>IDENTIFICATION</scope>
</reference>
<name>A0A1I7WGK3_HETBA</name>
<dbReference type="AlphaFoldDB" id="A0A1I7WGK3"/>
<proteinExistence type="predicted"/>
<dbReference type="Proteomes" id="UP000095283">
    <property type="component" value="Unplaced"/>
</dbReference>
<dbReference type="WBParaSite" id="Hba_04121">
    <property type="protein sequence ID" value="Hba_04121"/>
    <property type="gene ID" value="Hba_04121"/>
</dbReference>
<keyword evidence="1" id="KW-1185">Reference proteome</keyword>
<evidence type="ECO:0000313" key="2">
    <source>
        <dbReference type="WBParaSite" id="Hba_04121"/>
    </source>
</evidence>